<evidence type="ECO:0000256" key="1">
    <source>
        <dbReference type="SAM" id="MobiDB-lite"/>
    </source>
</evidence>
<feature type="region of interest" description="Disordered" evidence="1">
    <location>
        <begin position="1"/>
        <end position="22"/>
    </location>
</feature>
<proteinExistence type="predicted"/>
<name>A0A4Y7T1E6_COPMI</name>
<accession>A0A4Y7T1E6</accession>
<dbReference type="AlphaFoldDB" id="A0A4Y7T1E6"/>
<protein>
    <submittedName>
        <fullName evidence="2">Uncharacterized protein</fullName>
    </submittedName>
</protein>
<comment type="caution">
    <text evidence="2">The sequence shown here is derived from an EMBL/GenBank/DDBJ whole genome shotgun (WGS) entry which is preliminary data.</text>
</comment>
<keyword evidence="3" id="KW-1185">Reference proteome</keyword>
<organism evidence="2 3">
    <name type="scientific">Coprinellus micaceus</name>
    <name type="common">Glistening ink-cap mushroom</name>
    <name type="synonym">Coprinus micaceus</name>
    <dbReference type="NCBI Taxonomy" id="71717"/>
    <lineage>
        <taxon>Eukaryota</taxon>
        <taxon>Fungi</taxon>
        <taxon>Dikarya</taxon>
        <taxon>Basidiomycota</taxon>
        <taxon>Agaricomycotina</taxon>
        <taxon>Agaricomycetes</taxon>
        <taxon>Agaricomycetidae</taxon>
        <taxon>Agaricales</taxon>
        <taxon>Agaricineae</taxon>
        <taxon>Psathyrellaceae</taxon>
        <taxon>Coprinellus</taxon>
    </lineage>
</organism>
<gene>
    <name evidence="2" type="ORF">FA13DRAFT_1736305</name>
</gene>
<evidence type="ECO:0000313" key="3">
    <source>
        <dbReference type="Proteomes" id="UP000298030"/>
    </source>
</evidence>
<dbReference type="Proteomes" id="UP000298030">
    <property type="component" value="Unassembled WGS sequence"/>
</dbReference>
<feature type="compositionally biased region" description="Polar residues" evidence="1">
    <location>
        <begin position="1"/>
        <end position="10"/>
    </location>
</feature>
<sequence>MPTASNSGTVGTMVRSFPTHTTPTASFPPATLHIPLFWKLSRHHPNFTSHIHSNAPSAPQATLERDVYASRVPTGWIIREIRSCWCPKLALRLPDHDLDP</sequence>
<reference evidence="2 3" key="1">
    <citation type="journal article" date="2019" name="Nat. Ecol. Evol.">
        <title>Megaphylogeny resolves global patterns of mushroom evolution.</title>
        <authorList>
            <person name="Varga T."/>
            <person name="Krizsan K."/>
            <person name="Foldi C."/>
            <person name="Dima B."/>
            <person name="Sanchez-Garcia M."/>
            <person name="Sanchez-Ramirez S."/>
            <person name="Szollosi G.J."/>
            <person name="Szarkandi J.G."/>
            <person name="Papp V."/>
            <person name="Albert L."/>
            <person name="Andreopoulos W."/>
            <person name="Angelini C."/>
            <person name="Antonin V."/>
            <person name="Barry K.W."/>
            <person name="Bougher N.L."/>
            <person name="Buchanan P."/>
            <person name="Buyck B."/>
            <person name="Bense V."/>
            <person name="Catcheside P."/>
            <person name="Chovatia M."/>
            <person name="Cooper J."/>
            <person name="Damon W."/>
            <person name="Desjardin D."/>
            <person name="Finy P."/>
            <person name="Geml J."/>
            <person name="Haridas S."/>
            <person name="Hughes K."/>
            <person name="Justo A."/>
            <person name="Karasinski D."/>
            <person name="Kautmanova I."/>
            <person name="Kiss B."/>
            <person name="Kocsube S."/>
            <person name="Kotiranta H."/>
            <person name="LaButti K.M."/>
            <person name="Lechner B.E."/>
            <person name="Liimatainen K."/>
            <person name="Lipzen A."/>
            <person name="Lukacs Z."/>
            <person name="Mihaltcheva S."/>
            <person name="Morgado L.N."/>
            <person name="Niskanen T."/>
            <person name="Noordeloos M.E."/>
            <person name="Ohm R.A."/>
            <person name="Ortiz-Santana B."/>
            <person name="Ovrebo C."/>
            <person name="Racz N."/>
            <person name="Riley R."/>
            <person name="Savchenko A."/>
            <person name="Shiryaev A."/>
            <person name="Soop K."/>
            <person name="Spirin V."/>
            <person name="Szebenyi C."/>
            <person name="Tomsovsky M."/>
            <person name="Tulloss R.E."/>
            <person name="Uehling J."/>
            <person name="Grigoriev I.V."/>
            <person name="Vagvolgyi C."/>
            <person name="Papp T."/>
            <person name="Martin F.M."/>
            <person name="Miettinen O."/>
            <person name="Hibbett D.S."/>
            <person name="Nagy L.G."/>
        </authorList>
    </citation>
    <scope>NUCLEOTIDE SEQUENCE [LARGE SCALE GENOMIC DNA]</scope>
    <source>
        <strain evidence="2 3">FP101781</strain>
    </source>
</reference>
<dbReference type="EMBL" id="QPFP01000037">
    <property type="protein sequence ID" value="TEB27821.1"/>
    <property type="molecule type" value="Genomic_DNA"/>
</dbReference>
<evidence type="ECO:0000313" key="2">
    <source>
        <dbReference type="EMBL" id="TEB27821.1"/>
    </source>
</evidence>